<dbReference type="eggNOG" id="COG4244">
    <property type="taxonomic scope" value="Bacteria"/>
</dbReference>
<dbReference type="RefSeq" id="WP_041229508.1">
    <property type="nucleotide sequence ID" value="NZ_CP008890.1"/>
</dbReference>
<keyword evidence="3" id="KW-1185">Reference proteome</keyword>
<dbReference type="Proteomes" id="UP000027986">
    <property type="component" value="Plasmid unnamed"/>
</dbReference>
<dbReference type="OrthoDB" id="9795104at2"/>
<dbReference type="KEGG" id="dni:HX89_14330"/>
<dbReference type="Pfam" id="PF09990">
    <property type="entry name" value="DUF2231"/>
    <property type="match status" value="1"/>
</dbReference>
<evidence type="ECO:0000313" key="3">
    <source>
        <dbReference type="Proteomes" id="UP000027986"/>
    </source>
</evidence>
<name>A0A075JNZ4_9MICO</name>
<geneLocation type="plasmid" evidence="2 3">
    <name>unnamed</name>
</geneLocation>
<evidence type="ECO:0000259" key="1">
    <source>
        <dbReference type="Pfam" id="PF09990"/>
    </source>
</evidence>
<organism evidence="2 3">
    <name type="scientific">Dermacoccus nishinomiyaensis</name>
    <dbReference type="NCBI Taxonomy" id="1274"/>
    <lineage>
        <taxon>Bacteria</taxon>
        <taxon>Bacillati</taxon>
        <taxon>Actinomycetota</taxon>
        <taxon>Actinomycetes</taxon>
        <taxon>Micrococcales</taxon>
        <taxon>Dermacoccaceae</taxon>
        <taxon>Dermacoccus</taxon>
    </lineage>
</organism>
<dbReference type="InterPro" id="IPR019251">
    <property type="entry name" value="DUF2231_TM"/>
</dbReference>
<dbReference type="AlphaFoldDB" id="A0A075JNZ4"/>
<protein>
    <recommendedName>
        <fullName evidence="1">DUF2231 domain-containing protein</fullName>
    </recommendedName>
</protein>
<dbReference type="HOGENOM" id="CLU_107155_0_0_11"/>
<accession>A0A075JNZ4</accession>
<proteinExistence type="predicted"/>
<reference evidence="2 3" key="1">
    <citation type="submission" date="2014-07" db="EMBL/GenBank/DDBJ databases">
        <title>Genome Sequencing of Dermacoccus nishinomiyaensis.</title>
        <authorList>
            <person name="Hong K.W."/>
            <person name="Chan K.G."/>
        </authorList>
    </citation>
    <scope>NUCLEOTIDE SEQUENCE [LARGE SCALE GENOMIC DNA]</scope>
    <source>
        <strain evidence="2 3">M25</strain>
        <plasmid evidence="3">Plasmid unnamed</plasmid>
    </source>
</reference>
<feature type="domain" description="DUF2231" evidence="1">
    <location>
        <begin position="59"/>
        <end position="183"/>
    </location>
</feature>
<evidence type="ECO:0000313" key="2">
    <source>
        <dbReference type="EMBL" id="AIF41883.1"/>
    </source>
</evidence>
<dbReference type="GeneID" id="41842189"/>
<gene>
    <name evidence="2" type="ORF">HX89_14330</name>
</gene>
<dbReference type="EMBL" id="CP008890">
    <property type="protein sequence ID" value="AIF41883.1"/>
    <property type="molecule type" value="Genomic_DNA"/>
</dbReference>
<sequence>MTAAPHSPAVGPDSPLTPVMRALESTGALDPVVAVGDAVARIAAGNDRVRGVLQGRKLGHAVHPLLVEVPMGTWLSALLLDVLGGPGERGAARMLTGVGVLSAVPSALTGWAEYSGAQRRDRRVAVVHAAANGLATGLQAGSWVARHVGRDGLGRTLGLSGMGVAGLGGYLGGHLAIARTVGTRDVVYTRDEAQTGRVTPAR</sequence>
<keyword evidence="2" id="KW-0614">Plasmid</keyword>